<dbReference type="InterPro" id="IPR043136">
    <property type="entry name" value="B30.2/SPRY_sf"/>
</dbReference>
<reference evidence="2" key="1">
    <citation type="submission" date="2013-07" db="EMBL/GenBank/DDBJ databases">
        <title>The genome of Eucalyptus grandis.</title>
        <authorList>
            <person name="Schmutz J."/>
            <person name="Hayes R."/>
            <person name="Myburg A."/>
            <person name="Tuskan G."/>
            <person name="Grattapaglia D."/>
            <person name="Rokhsar D.S."/>
        </authorList>
    </citation>
    <scope>NUCLEOTIDE SEQUENCE</scope>
    <source>
        <tissue evidence="2">Leaf extractions</tissue>
    </source>
</reference>
<dbReference type="PANTHER" id="PTHR44991">
    <property type="entry name" value="IMMUNOGLOBULIN SUPERFAMILY MEMBER 5"/>
    <property type="match status" value="1"/>
</dbReference>
<evidence type="ECO:0008006" key="3">
    <source>
        <dbReference type="Google" id="ProtNLM"/>
    </source>
</evidence>
<dbReference type="eggNOG" id="ENOG502QQKS">
    <property type="taxonomic scope" value="Eukaryota"/>
</dbReference>
<keyword evidence="1" id="KW-1133">Transmembrane helix</keyword>
<gene>
    <name evidence="2" type="ORF">EUGRSUZ_F00191</name>
</gene>
<dbReference type="PANTHER" id="PTHR44991:SF1">
    <property type="entry name" value="IMMUNOGLOBULIN SUPERFAMILY MEMBER 5"/>
    <property type="match status" value="1"/>
</dbReference>
<dbReference type="OrthoDB" id="258495at2759"/>
<evidence type="ECO:0000313" key="2">
    <source>
        <dbReference type="EMBL" id="KCW66372.1"/>
    </source>
</evidence>
<keyword evidence="1" id="KW-0812">Transmembrane</keyword>
<organism evidence="2">
    <name type="scientific">Eucalyptus grandis</name>
    <name type="common">Flooded gum</name>
    <dbReference type="NCBI Taxonomy" id="71139"/>
    <lineage>
        <taxon>Eukaryota</taxon>
        <taxon>Viridiplantae</taxon>
        <taxon>Streptophyta</taxon>
        <taxon>Embryophyta</taxon>
        <taxon>Tracheophyta</taxon>
        <taxon>Spermatophyta</taxon>
        <taxon>Magnoliopsida</taxon>
        <taxon>eudicotyledons</taxon>
        <taxon>Gunneridae</taxon>
        <taxon>Pentapetalae</taxon>
        <taxon>rosids</taxon>
        <taxon>malvids</taxon>
        <taxon>Myrtales</taxon>
        <taxon>Myrtaceae</taxon>
        <taxon>Myrtoideae</taxon>
        <taxon>Eucalypteae</taxon>
        <taxon>Eucalyptus</taxon>
    </lineage>
</organism>
<dbReference type="FunCoup" id="A0A059BJI1">
    <property type="interactions" value="129"/>
</dbReference>
<dbReference type="OMA" id="GLCPACD"/>
<dbReference type="KEGG" id="egr:104447871"/>
<dbReference type="Gramene" id="KCW66372">
    <property type="protein sequence ID" value="KCW66372"/>
    <property type="gene ID" value="EUGRSUZ_F00191"/>
</dbReference>
<dbReference type="SUPFAM" id="SSF49899">
    <property type="entry name" value="Concanavalin A-like lectins/glucanases"/>
    <property type="match status" value="1"/>
</dbReference>
<sequence length="484" mass="52571">MQAWIPLTLAAAAAVVVLAVVVVAVAVYACRRRGSKESGREQLVTRAMTPATARARTAESLHDAIAKLHQTSLQHQLDREGRRRPGYYAFRRGASTRPLFSWADHPALVTDAVESGWSRFAFAGYKSSPSTRSMLLGACAIAGDHRSGIQPEINWEVCPGSADFMQKIRLNPGLLKKISLSNNNPMAASSVIKTALPLPGPPLGNSSFPQEAYFEITVLYSGSDVRDPRKSQEGERTKLIHDSSNLNANSESLAHVTSHGHGNNYGVEELKLDVKDGGKIEPVDVSLGLTAGGSLPLKLPGSYPGSIGFNSNGSVFLDGIRLVFESEKAEWGRTEKVIGCGFDPRQKKVFFTVDSELMHEIHCKTEEYGAPLYPTLAANSDIMVLVNFGQAAFRYGPANTQRTSNPCFIGPLTNSPAAALGYEDSKELFSMGRIDSQWLNQFMSRGSHNHGNNNSRVRDFDDESEADLFEIALDSSGRSPNTVL</sequence>
<dbReference type="AlphaFoldDB" id="A0A059BJI1"/>
<accession>A0A059BJI1</accession>
<dbReference type="InParanoid" id="A0A059BJI1"/>
<proteinExistence type="predicted"/>
<feature type="transmembrane region" description="Helical" evidence="1">
    <location>
        <begin position="6"/>
        <end position="30"/>
    </location>
</feature>
<protein>
    <recommendedName>
        <fullName evidence="3">B30.2/SPRY domain-containing protein</fullName>
    </recommendedName>
</protein>
<dbReference type="EMBL" id="KK198758">
    <property type="protein sequence ID" value="KCW66372.1"/>
    <property type="molecule type" value="Genomic_DNA"/>
</dbReference>
<evidence type="ECO:0000256" key="1">
    <source>
        <dbReference type="SAM" id="Phobius"/>
    </source>
</evidence>
<keyword evidence="1" id="KW-0472">Membrane</keyword>
<dbReference type="InterPro" id="IPR013320">
    <property type="entry name" value="ConA-like_dom_sf"/>
</dbReference>
<name>A0A059BJI1_EUCGR</name>
<dbReference type="STRING" id="71139.A0A059BJI1"/>
<dbReference type="Gene3D" id="2.60.120.920">
    <property type="match status" value="1"/>
</dbReference>